<dbReference type="Pfam" id="PF13565">
    <property type="entry name" value="HTH_32"/>
    <property type="match status" value="1"/>
</dbReference>
<organism evidence="2">
    <name type="scientific">Candidatus Kentrum sp. UNK</name>
    <dbReference type="NCBI Taxonomy" id="2126344"/>
    <lineage>
        <taxon>Bacteria</taxon>
        <taxon>Pseudomonadati</taxon>
        <taxon>Pseudomonadota</taxon>
        <taxon>Gammaproteobacteria</taxon>
        <taxon>Candidatus Kentrum</taxon>
    </lineage>
</organism>
<keyword evidence="2" id="KW-0238">DNA-binding</keyword>
<name>A0A451B6H8_9GAMM</name>
<evidence type="ECO:0000313" key="2">
    <source>
        <dbReference type="EMBL" id="VFK73900.1"/>
    </source>
</evidence>
<gene>
    <name evidence="1" type="ORF">BECKUNK1418G_GA0071005_13691</name>
    <name evidence="2" type="ORF">BECKUNK1418H_GA0071006_13541</name>
</gene>
<reference evidence="2" key="1">
    <citation type="submission" date="2019-02" db="EMBL/GenBank/DDBJ databases">
        <authorList>
            <person name="Gruber-Vodicka R. H."/>
            <person name="Seah K. B. B."/>
        </authorList>
    </citation>
    <scope>NUCLEOTIDE SEQUENCE</scope>
    <source>
        <strain evidence="2">BECK_BY19</strain>
        <strain evidence="1">BECK_BY8</strain>
    </source>
</reference>
<accession>A0A451B6H8</accession>
<protein>
    <submittedName>
        <fullName evidence="2">Homeodomain-like domain-containing protein</fullName>
    </submittedName>
</protein>
<sequence>MIEPHDRRLALGLIREAIDAGASYKKACEILDVDERTVRRWRRQLQAGNGLEDWRKESSGARVPANKLTEEEKALVIEVCNRGEYQSSAPSQIVPKLADEGVYIASESSFYRVLKEADQLHRRGRAKTPRAVIKPKG</sequence>
<dbReference type="SUPFAM" id="SSF46689">
    <property type="entry name" value="Homeodomain-like"/>
    <property type="match status" value="1"/>
</dbReference>
<proteinExistence type="predicted"/>
<evidence type="ECO:0000313" key="1">
    <source>
        <dbReference type="EMBL" id="VFK69333.1"/>
    </source>
</evidence>
<dbReference type="GO" id="GO:0003677">
    <property type="term" value="F:DNA binding"/>
    <property type="evidence" value="ECO:0007669"/>
    <property type="project" value="UniProtKB-KW"/>
</dbReference>
<keyword evidence="2" id="KW-0371">Homeobox</keyword>
<dbReference type="EMBL" id="CAADFZ010000369">
    <property type="protein sequence ID" value="VFK69333.1"/>
    <property type="molecule type" value="Genomic_DNA"/>
</dbReference>
<dbReference type="InterPro" id="IPR009057">
    <property type="entry name" value="Homeodomain-like_sf"/>
</dbReference>
<dbReference type="AlphaFoldDB" id="A0A451B6H8"/>
<dbReference type="EMBL" id="CAADGD010000354">
    <property type="protein sequence ID" value="VFK73900.1"/>
    <property type="molecule type" value="Genomic_DNA"/>
</dbReference>